<reference evidence="1" key="1">
    <citation type="journal article" date="2021" name="Mol. Plant Microbe Interact.">
        <title>Complete Genome Sequence of the Plant-Pathogenic Fungus Colletotrichum lupini.</title>
        <authorList>
            <person name="Baroncelli R."/>
            <person name="Pensec F."/>
            <person name="Da Lio D."/>
            <person name="Boufleur T."/>
            <person name="Vicente I."/>
            <person name="Sarrocco S."/>
            <person name="Picot A."/>
            <person name="Baraldi E."/>
            <person name="Sukno S."/>
            <person name="Thon M."/>
            <person name="Le Floch G."/>
        </authorList>
    </citation>
    <scope>NUCLEOTIDE SEQUENCE</scope>
    <source>
        <strain evidence="1">IMI 504893</strain>
    </source>
</reference>
<protein>
    <recommendedName>
        <fullName evidence="3">DUF2961 domain-containing protein</fullName>
    </recommendedName>
</protein>
<dbReference type="EMBL" id="CP019471">
    <property type="protein sequence ID" value="UQC75104.1"/>
    <property type="molecule type" value="Genomic_DNA"/>
</dbReference>
<evidence type="ECO:0000313" key="1">
    <source>
        <dbReference type="EMBL" id="UQC75104.1"/>
    </source>
</evidence>
<proteinExistence type="predicted"/>
<dbReference type="InterPro" id="IPR021345">
    <property type="entry name" value="DUF2961"/>
</dbReference>
<keyword evidence="2" id="KW-1185">Reference proteome</keyword>
<evidence type="ECO:0000313" key="2">
    <source>
        <dbReference type="Proteomes" id="UP000830671"/>
    </source>
</evidence>
<dbReference type="AlphaFoldDB" id="A0A9Q8SD90"/>
<name>A0A9Q8SD90_9PEZI</name>
<sequence length="1227" mass="139562">MHLTYPDLVRRLYDLERLAESPLPGERGGCMSSYDRASRYDPKEDKYIDWDANDDGRGIIREEGEWVVAFEQQGPGVIWRTWSAMPDVGRIQIFIDDEHDDKPVVDMPFRDLFDRFQGMPHNFPSITPTLSRGRNCFIPIPYNKYAKIRLGPGWGAYYHFTYTSFPKHTTLPHFDGNFDREACLALAAADRQLSQRGWSALPRSKGDTMETLTVTIKPGKSHTVRELTGNRAITGMRVVPLDLVQDSHHVAQILRELAIQITWDHDKSSSVWAPLGDFFGSVPGIQTYRSLPQGSTDGGGFYSHWFMPFSDRAEIKLVNDGKKEQKLFFTICHRPLEKSAKHMLRFHAKWHRDAFLEKPKTEGREIDWPLLMLDNGPGRFCGVQMHVWNRWKDPKVSSKDWWYGVGGDKSIDWWWGEGDEKFFVDGEKFPSTFGTGSEDYVGYAWAAEPPFPTFDSAYACQPYIELDANGHTSVCRFHVCDDVPFHKSFEAYIEKYKPNDWGSGNKCLYAVVAYWYQKAGGHDAYESVSVKERYLQVKGNSERVGDGVDYDAALFQYRASRVTGANRTASRNSNPGKLNGRCRHFISNRLKMSKPSLSFLTSSNFPLISLPTWNCSDDLQDDRRHLTDDGFHQSSVPSTLARQSGKPSVTSMPLLVCGDQVSDKLSGGRATPQESTKINPLYIVPMVQLMTSGNRDGYFACGGDAITASIDPSKRLLRRASSMSIGIYDELTIRHSPSDIKPTGPVGVEQAFDFGGITSLGCILLWEDNGRRHTMILTKPFPPSAREARWLYLSCLSGIVVLVVFFSHTLWPHFDNHSYDLSGERTGTQTSHTNPYNQDGAIDEEEDEMYYLGSKKNETSESYRLQEMKYAVILPTFSGHMPLAMEFLQSYMCLCTDQSKIDFHVIVSDSNEVVMFQDAMKKLKPCGPTYSIFPTPAMNINGPKPKINIINMFDILPPVFHSMTTGKITGNDTSALLKERGKYQYQTIKKMSAALELDYDYALWLDSEAIAVQPFSMRQTFDAYVKDPTIWRSRMTNDDFMRRLIGAAANVLDRSMDSFGPAFWNLESVEWIFEKNMIKDLVQYVEKVQKQDFWTAWVTHGGPFEVNLLNMHIQARKLETTDSLFTKYRIIETEREMQKYGMAKAVIDAMTGTGLLERGYKLLAVPEIVPNFSSMLRENGQTLFRLDNLDVGPPEAIDRFLLKTPINIICSGAPPLHSWWEERKKSI</sequence>
<accession>A0A9Q8SD90</accession>
<dbReference type="RefSeq" id="XP_049136751.1">
    <property type="nucleotide sequence ID" value="XM_049280794.1"/>
</dbReference>
<organism evidence="1 2">
    <name type="scientific">Colletotrichum lupini</name>
    <dbReference type="NCBI Taxonomy" id="145971"/>
    <lineage>
        <taxon>Eukaryota</taxon>
        <taxon>Fungi</taxon>
        <taxon>Dikarya</taxon>
        <taxon>Ascomycota</taxon>
        <taxon>Pezizomycotina</taxon>
        <taxon>Sordariomycetes</taxon>
        <taxon>Hypocreomycetidae</taxon>
        <taxon>Glomerellales</taxon>
        <taxon>Glomerellaceae</taxon>
        <taxon>Colletotrichum</taxon>
        <taxon>Colletotrichum acutatum species complex</taxon>
    </lineage>
</organism>
<evidence type="ECO:0008006" key="3">
    <source>
        <dbReference type="Google" id="ProtNLM"/>
    </source>
</evidence>
<dbReference type="Gene3D" id="2.60.120.1390">
    <property type="match status" value="2"/>
</dbReference>
<gene>
    <name evidence="1" type="ORF">CLUP02_01757</name>
</gene>
<dbReference type="Pfam" id="PF11175">
    <property type="entry name" value="DUF2961"/>
    <property type="match status" value="1"/>
</dbReference>
<dbReference type="GeneID" id="73335804"/>
<dbReference type="KEGG" id="clup:CLUP02_01757"/>
<dbReference type="Proteomes" id="UP000830671">
    <property type="component" value="Chromosome 1"/>
</dbReference>